<dbReference type="Proteomes" id="UP001633002">
    <property type="component" value="Unassembled WGS sequence"/>
</dbReference>
<name>A0ABD3HJZ2_9MARC</name>
<dbReference type="AlphaFoldDB" id="A0ABD3HJZ2"/>
<protein>
    <submittedName>
        <fullName evidence="1">Uncharacterized protein</fullName>
    </submittedName>
</protein>
<comment type="caution">
    <text evidence="1">The sequence shown here is derived from an EMBL/GenBank/DDBJ whole genome shotgun (WGS) entry which is preliminary data.</text>
</comment>
<dbReference type="EMBL" id="JBJQOH010000003">
    <property type="protein sequence ID" value="KAL3691763.1"/>
    <property type="molecule type" value="Genomic_DNA"/>
</dbReference>
<proteinExistence type="predicted"/>
<keyword evidence="2" id="KW-1185">Reference proteome</keyword>
<evidence type="ECO:0000313" key="2">
    <source>
        <dbReference type="Proteomes" id="UP001633002"/>
    </source>
</evidence>
<gene>
    <name evidence="1" type="ORF">R1sor_005414</name>
</gene>
<sequence>MAYSTALAKEQHPLKNDTGVEEHFLHGNEGVIIPHELKQSVAEFTLSLFSPSTSTAMTATVEGDVVIWHQESIIIVWRVNIPAWETYSSLEQQQIGDQFGEIGADQATGKISVVALINNLMNEGEKMTR</sequence>
<organism evidence="1 2">
    <name type="scientific">Riccia sorocarpa</name>
    <dbReference type="NCBI Taxonomy" id="122646"/>
    <lineage>
        <taxon>Eukaryota</taxon>
        <taxon>Viridiplantae</taxon>
        <taxon>Streptophyta</taxon>
        <taxon>Embryophyta</taxon>
        <taxon>Marchantiophyta</taxon>
        <taxon>Marchantiopsida</taxon>
        <taxon>Marchantiidae</taxon>
        <taxon>Marchantiales</taxon>
        <taxon>Ricciaceae</taxon>
        <taxon>Riccia</taxon>
    </lineage>
</organism>
<evidence type="ECO:0000313" key="1">
    <source>
        <dbReference type="EMBL" id="KAL3691763.1"/>
    </source>
</evidence>
<accession>A0ABD3HJZ2</accession>
<reference evidence="1 2" key="1">
    <citation type="submission" date="2024-09" db="EMBL/GenBank/DDBJ databases">
        <title>Chromosome-scale assembly of Riccia sorocarpa.</title>
        <authorList>
            <person name="Paukszto L."/>
        </authorList>
    </citation>
    <scope>NUCLEOTIDE SEQUENCE [LARGE SCALE GENOMIC DNA]</scope>
    <source>
        <strain evidence="1">LP-2024</strain>
        <tissue evidence="1">Aerial parts of the thallus</tissue>
    </source>
</reference>